<organism evidence="2">
    <name type="scientific">Fervidicoccus fontis</name>
    <dbReference type="NCBI Taxonomy" id="683846"/>
    <lineage>
        <taxon>Archaea</taxon>
        <taxon>Thermoproteota</taxon>
        <taxon>Thermoprotei</taxon>
        <taxon>Fervidicoccales</taxon>
        <taxon>Fervidicoccaceae</taxon>
        <taxon>Fervidicoccus</taxon>
    </lineage>
</organism>
<protein>
    <recommendedName>
        <fullName evidence="3">Inositol monophosphatase</fullName>
    </recommendedName>
</protein>
<dbReference type="GO" id="GO:0006020">
    <property type="term" value="P:inositol metabolic process"/>
    <property type="evidence" value="ECO:0007669"/>
    <property type="project" value="TreeGrafter"/>
</dbReference>
<feature type="binding site" evidence="1">
    <location>
        <position position="94"/>
    </location>
    <ligand>
        <name>Mg(2+)</name>
        <dbReference type="ChEBI" id="CHEBI:18420"/>
        <label>1</label>
        <note>catalytic</note>
    </ligand>
</feature>
<sequence>MGINGVVKAKTISEDLRNMSVRISREAAKLLSENSSKPAYIERVEEGGEAIRADLWAEELILNMLKEEGFAGKVITEERGILELGDDHYIAIIDPLDGSKNYTRSIKWCSISIAFAEKGGKGLDSIIAGSVHPIFWDEPISFSRSEGVFLGDRLVTREEALTQIRSRKNEVYLAVYMDQKGAIESIEKLYRSMTSKGRDVAIRSLGSAALELAFVSLGRIDAFIDARSRLRIVDAAAGAGMVIAQGGYVLDLRGNPPEVDFSRMHRFDSLVAFLDDKEKDTFMGE</sequence>
<gene>
    <name evidence="2" type="ORF">ENO36_00960</name>
</gene>
<dbReference type="PANTHER" id="PTHR20854:SF4">
    <property type="entry name" value="INOSITOL-1-MONOPHOSPHATASE-RELATED"/>
    <property type="match status" value="1"/>
</dbReference>
<dbReference type="Proteomes" id="UP000885664">
    <property type="component" value="Unassembled WGS sequence"/>
</dbReference>
<comment type="cofactor">
    <cofactor evidence="1">
        <name>Mg(2+)</name>
        <dbReference type="ChEBI" id="CHEBI:18420"/>
    </cofactor>
</comment>
<evidence type="ECO:0008006" key="3">
    <source>
        <dbReference type="Google" id="ProtNLM"/>
    </source>
</evidence>
<feature type="binding site" evidence="1">
    <location>
        <position position="77"/>
    </location>
    <ligand>
        <name>Mg(2+)</name>
        <dbReference type="ChEBI" id="CHEBI:18420"/>
        <label>1</label>
        <note>catalytic</note>
    </ligand>
</feature>
<dbReference type="PRINTS" id="PR00377">
    <property type="entry name" value="IMPHPHTASES"/>
</dbReference>
<accession>A0A7C2YRM3</accession>
<dbReference type="GO" id="GO:0008934">
    <property type="term" value="F:inositol monophosphate 1-phosphatase activity"/>
    <property type="evidence" value="ECO:0007669"/>
    <property type="project" value="TreeGrafter"/>
</dbReference>
<feature type="binding site" evidence="1">
    <location>
        <position position="96"/>
    </location>
    <ligand>
        <name>Mg(2+)</name>
        <dbReference type="ChEBI" id="CHEBI:18420"/>
        <label>1</label>
        <note>catalytic</note>
    </ligand>
</feature>
<dbReference type="PANTHER" id="PTHR20854">
    <property type="entry name" value="INOSITOL MONOPHOSPHATASE"/>
    <property type="match status" value="1"/>
</dbReference>
<keyword evidence="1" id="KW-0479">Metal-binding</keyword>
<feature type="binding site" evidence="1">
    <location>
        <position position="97"/>
    </location>
    <ligand>
        <name>Mg(2+)</name>
        <dbReference type="ChEBI" id="CHEBI:18420"/>
        <label>1</label>
        <note>catalytic</note>
    </ligand>
</feature>
<dbReference type="Pfam" id="PF00459">
    <property type="entry name" value="Inositol_P"/>
    <property type="match status" value="1"/>
</dbReference>
<evidence type="ECO:0000256" key="1">
    <source>
        <dbReference type="PIRSR" id="PIRSR600760-2"/>
    </source>
</evidence>
<name>A0A7C2YRM3_9CREN</name>
<dbReference type="Gene3D" id="3.30.540.10">
    <property type="entry name" value="Fructose-1,6-Bisphosphatase, subunit A, domain 1"/>
    <property type="match status" value="1"/>
</dbReference>
<proteinExistence type="predicted"/>
<keyword evidence="1" id="KW-0460">Magnesium</keyword>
<dbReference type="AlphaFoldDB" id="A0A7C2YRM3"/>
<dbReference type="GO" id="GO:0007165">
    <property type="term" value="P:signal transduction"/>
    <property type="evidence" value="ECO:0007669"/>
    <property type="project" value="TreeGrafter"/>
</dbReference>
<dbReference type="SUPFAM" id="SSF56655">
    <property type="entry name" value="Carbohydrate phosphatase"/>
    <property type="match status" value="1"/>
</dbReference>
<evidence type="ECO:0000313" key="2">
    <source>
        <dbReference type="EMBL" id="HEU97414.1"/>
    </source>
</evidence>
<comment type="caution">
    <text evidence="2">The sequence shown here is derived from an EMBL/GenBank/DDBJ whole genome shotgun (WGS) entry which is preliminary data.</text>
</comment>
<dbReference type="EMBL" id="DSFE01000028">
    <property type="protein sequence ID" value="HEU97414.1"/>
    <property type="molecule type" value="Genomic_DNA"/>
</dbReference>
<reference evidence="2" key="1">
    <citation type="journal article" date="2020" name="mSystems">
        <title>Genome- and Community-Level Interaction Insights into Carbon Utilization and Element Cycling Functions of Hydrothermarchaeota in Hydrothermal Sediment.</title>
        <authorList>
            <person name="Zhou Z."/>
            <person name="Liu Y."/>
            <person name="Xu W."/>
            <person name="Pan J."/>
            <person name="Luo Z.H."/>
            <person name="Li M."/>
        </authorList>
    </citation>
    <scope>NUCLEOTIDE SEQUENCE [LARGE SCALE GENOMIC DNA]</scope>
    <source>
        <strain evidence="2">SpSt-1259</strain>
    </source>
</reference>
<feature type="binding site" evidence="1">
    <location>
        <position position="234"/>
    </location>
    <ligand>
        <name>Mg(2+)</name>
        <dbReference type="ChEBI" id="CHEBI:18420"/>
        <label>1</label>
        <note>catalytic</note>
    </ligand>
</feature>
<dbReference type="Gene3D" id="3.40.190.80">
    <property type="match status" value="1"/>
</dbReference>
<dbReference type="InterPro" id="IPR000760">
    <property type="entry name" value="Inositol_monophosphatase-like"/>
</dbReference>
<dbReference type="GO" id="GO:0046872">
    <property type="term" value="F:metal ion binding"/>
    <property type="evidence" value="ECO:0007669"/>
    <property type="project" value="UniProtKB-KW"/>
</dbReference>